<keyword evidence="1" id="KW-0378">Hydrolase</keyword>
<gene>
    <name evidence="1" type="ORF">K470DRAFT_275283</name>
</gene>
<evidence type="ECO:0000313" key="1">
    <source>
        <dbReference type="EMBL" id="KAF2862569.1"/>
    </source>
</evidence>
<dbReference type="Proteomes" id="UP000799421">
    <property type="component" value="Unassembled WGS sequence"/>
</dbReference>
<dbReference type="Gene3D" id="3.40.50.300">
    <property type="entry name" value="P-loop containing nucleotide triphosphate hydrolases"/>
    <property type="match status" value="1"/>
</dbReference>
<dbReference type="CDD" id="cd02024">
    <property type="entry name" value="NRK1"/>
    <property type="match status" value="1"/>
</dbReference>
<dbReference type="PRINTS" id="PR00988">
    <property type="entry name" value="URIDINKINASE"/>
</dbReference>
<keyword evidence="2" id="KW-1185">Reference proteome</keyword>
<dbReference type="OrthoDB" id="10041966at2759"/>
<dbReference type="EMBL" id="MU005965">
    <property type="protein sequence ID" value="KAF2862569.1"/>
    <property type="molecule type" value="Genomic_DNA"/>
</dbReference>
<protein>
    <submittedName>
        <fullName evidence="1">P-loop containing nucleoside triphosphate hydrolase protein</fullName>
    </submittedName>
</protein>
<dbReference type="GO" id="GO:0016787">
    <property type="term" value="F:hydrolase activity"/>
    <property type="evidence" value="ECO:0007669"/>
    <property type="project" value="UniProtKB-KW"/>
</dbReference>
<evidence type="ECO:0000313" key="2">
    <source>
        <dbReference type="Proteomes" id="UP000799421"/>
    </source>
</evidence>
<organism evidence="1 2">
    <name type="scientific">Piedraia hortae CBS 480.64</name>
    <dbReference type="NCBI Taxonomy" id="1314780"/>
    <lineage>
        <taxon>Eukaryota</taxon>
        <taxon>Fungi</taxon>
        <taxon>Dikarya</taxon>
        <taxon>Ascomycota</taxon>
        <taxon>Pezizomycotina</taxon>
        <taxon>Dothideomycetes</taxon>
        <taxon>Dothideomycetidae</taxon>
        <taxon>Capnodiales</taxon>
        <taxon>Piedraiaceae</taxon>
        <taxon>Piedraia</taxon>
    </lineage>
</organism>
<sequence>MSTPLLVGISGPSCSGKTTLARLLRDVVPETTVLHEDDFYKTDADIPLKDGVSDWDCLEAIDLPALANALKHVKEKGSLPSNLMSKEDKNTVGKVAIDQKKVDALKKRAAAEHSQRRVCIVDGFLLYSEEMKTVRDLLDIKLFLPLEFATVKSRRERRSGYMTLEGFWEDPPNYVENIVWPNYARDHAFLFKDGNVEGELDEAKLKRLDIGARSTDDMTASLEWAYEIVAKALH</sequence>
<name>A0A6A7C678_9PEZI</name>
<dbReference type="InterPro" id="IPR027417">
    <property type="entry name" value="P-loop_NTPase"/>
</dbReference>
<proteinExistence type="predicted"/>
<reference evidence="1" key="1">
    <citation type="journal article" date="2020" name="Stud. Mycol.">
        <title>101 Dothideomycetes genomes: a test case for predicting lifestyles and emergence of pathogens.</title>
        <authorList>
            <person name="Haridas S."/>
            <person name="Albert R."/>
            <person name="Binder M."/>
            <person name="Bloem J."/>
            <person name="Labutti K."/>
            <person name="Salamov A."/>
            <person name="Andreopoulos B."/>
            <person name="Baker S."/>
            <person name="Barry K."/>
            <person name="Bills G."/>
            <person name="Bluhm B."/>
            <person name="Cannon C."/>
            <person name="Castanera R."/>
            <person name="Culley D."/>
            <person name="Daum C."/>
            <person name="Ezra D."/>
            <person name="Gonzalez J."/>
            <person name="Henrissat B."/>
            <person name="Kuo A."/>
            <person name="Liang C."/>
            <person name="Lipzen A."/>
            <person name="Lutzoni F."/>
            <person name="Magnuson J."/>
            <person name="Mondo S."/>
            <person name="Nolan M."/>
            <person name="Ohm R."/>
            <person name="Pangilinan J."/>
            <person name="Park H.-J."/>
            <person name="Ramirez L."/>
            <person name="Alfaro M."/>
            <person name="Sun H."/>
            <person name="Tritt A."/>
            <person name="Yoshinaga Y."/>
            <person name="Zwiers L.-H."/>
            <person name="Turgeon B."/>
            <person name="Goodwin S."/>
            <person name="Spatafora J."/>
            <person name="Crous P."/>
            <person name="Grigoriev I."/>
        </authorList>
    </citation>
    <scope>NUCLEOTIDE SEQUENCE</scope>
    <source>
        <strain evidence="1">CBS 480.64</strain>
    </source>
</reference>
<dbReference type="AlphaFoldDB" id="A0A6A7C678"/>
<dbReference type="PANTHER" id="PTHR10285">
    <property type="entry name" value="URIDINE KINASE"/>
    <property type="match status" value="1"/>
</dbReference>
<accession>A0A6A7C678</accession>
<dbReference type="SUPFAM" id="SSF52540">
    <property type="entry name" value="P-loop containing nucleoside triphosphate hydrolases"/>
    <property type="match status" value="1"/>
</dbReference>